<keyword evidence="3 6" id="KW-0812">Transmembrane</keyword>
<evidence type="ECO:0000256" key="6">
    <source>
        <dbReference type="SAM" id="Phobius"/>
    </source>
</evidence>
<dbReference type="Proteomes" id="UP000036867">
    <property type="component" value="Unassembled WGS sequence"/>
</dbReference>
<dbReference type="InterPro" id="IPR052524">
    <property type="entry name" value="MFS_Cyanate_Porter"/>
</dbReference>
<keyword evidence="9" id="KW-1185">Reference proteome</keyword>
<feature type="transmembrane region" description="Helical" evidence="6">
    <location>
        <begin position="19"/>
        <end position="37"/>
    </location>
</feature>
<dbReference type="PANTHER" id="PTHR23523">
    <property type="match status" value="1"/>
</dbReference>
<evidence type="ECO:0000313" key="9">
    <source>
        <dbReference type="Proteomes" id="UP000036867"/>
    </source>
</evidence>
<keyword evidence="2" id="KW-0813">Transport</keyword>
<protein>
    <submittedName>
        <fullName evidence="8">Transporter</fullName>
    </submittedName>
</protein>
<evidence type="ECO:0000256" key="3">
    <source>
        <dbReference type="ARBA" id="ARBA00022692"/>
    </source>
</evidence>
<evidence type="ECO:0000256" key="4">
    <source>
        <dbReference type="ARBA" id="ARBA00022989"/>
    </source>
</evidence>
<dbReference type="OrthoDB" id="9797740at2"/>
<evidence type="ECO:0000256" key="1">
    <source>
        <dbReference type="ARBA" id="ARBA00004651"/>
    </source>
</evidence>
<feature type="transmembrane region" description="Helical" evidence="6">
    <location>
        <begin position="111"/>
        <end position="129"/>
    </location>
</feature>
<keyword evidence="4 6" id="KW-1133">Transmembrane helix</keyword>
<evidence type="ECO:0000256" key="2">
    <source>
        <dbReference type="ARBA" id="ARBA00022448"/>
    </source>
</evidence>
<feature type="transmembrane region" description="Helical" evidence="6">
    <location>
        <begin position="374"/>
        <end position="396"/>
    </location>
</feature>
<dbReference type="EMBL" id="LILB01000005">
    <property type="protein sequence ID" value="KOO49951.1"/>
    <property type="molecule type" value="Genomic_DNA"/>
</dbReference>
<comment type="subcellular location">
    <subcellularLocation>
        <location evidence="1">Cell membrane</location>
        <topology evidence="1">Multi-pass membrane protein</topology>
    </subcellularLocation>
</comment>
<feature type="transmembrane region" description="Helical" evidence="6">
    <location>
        <begin position="255"/>
        <end position="276"/>
    </location>
</feature>
<organism evidence="8 9">
    <name type="scientific">Viridibacillus arvi</name>
    <dbReference type="NCBI Taxonomy" id="263475"/>
    <lineage>
        <taxon>Bacteria</taxon>
        <taxon>Bacillati</taxon>
        <taxon>Bacillota</taxon>
        <taxon>Bacilli</taxon>
        <taxon>Bacillales</taxon>
        <taxon>Caryophanaceae</taxon>
        <taxon>Viridibacillus</taxon>
    </lineage>
</organism>
<feature type="transmembrane region" description="Helical" evidence="6">
    <location>
        <begin position="57"/>
        <end position="76"/>
    </location>
</feature>
<reference evidence="9" key="1">
    <citation type="submission" date="2015-08" db="EMBL/GenBank/DDBJ databases">
        <title>Fjat-10028 dsm 16317.</title>
        <authorList>
            <person name="Liu B."/>
            <person name="Wang J."/>
            <person name="Zhu Y."/>
            <person name="Liu G."/>
            <person name="Chen Q."/>
            <person name="Chen Z."/>
            <person name="Lan J."/>
            <person name="Che J."/>
            <person name="Ge C."/>
            <person name="Shi H."/>
            <person name="Pan Z."/>
            <person name="Liu X."/>
        </authorList>
    </citation>
    <scope>NUCLEOTIDE SEQUENCE [LARGE SCALE GENOMIC DNA]</scope>
    <source>
        <strain evidence="9">DSM 16317</strain>
    </source>
</reference>
<evidence type="ECO:0000259" key="7">
    <source>
        <dbReference type="PROSITE" id="PS50850"/>
    </source>
</evidence>
<name>A0A0M0LG79_9BACL</name>
<proteinExistence type="predicted"/>
<feature type="transmembrane region" description="Helical" evidence="6">
    <location>
        <begin position="171"/>
        <end position="192"/>
    </location>
</feature>
<evidence type="ECO:0000256" key="5">
    <source>
        <dbReference type="ARBA" id="ARBA00023136"/>
    </source>
</evidence>
<dbReference type="PATRIC" id="fig|263475.3.peg.4638"/>
<dbReference type="CDD" id="cd17339">
    <property type="entry name" value="MFS_NIMT_CynX_like"/>
    <property type="match status" value="1"/>
</dbReference>
<dbReference type="InterPro" id="IPR020846">
    <property type="entry name" value="MFS_dom"/>
</dbReference>
<feature type="transmembrane region" description="Helical" evidence="6">
    <location>
        <begin position="141"/>
        <end position="165"/>
    </location>
</feature>
<dbReference type="SUPFAM" id="SSF103473">
    <property type="entry name" value="MFS general substrate transporter"/>
    <property type="match status" value="1"/>
</dbReference>
<comment type="caution">
    <text evidence="8">The sequence shown here is derived from an EMBL/GenBank/DDBJ whole genome shotgun (WGS) entry which is preliminary data.</text>
</comment>
<dbReference type="RefSeq" id="WP_053418129.1">
    <property type="nucleotide sequence ID" value="NZ_LILB01000005.1"/>
</dbReference>
<feature type="transmembrane region" description="Helical" evidence="6">
    <location>
        <begin position="352"/>
        <end position="368"/>
    </location>
</feature>
<dbReference type="GO" id="GO:0005886">
    <property type="term" value="C:plasma membrane"/>
    <property type="evidence" value="ECO:0007669"/>
    <property type="project" value="UniProtKB-SubCell"/>
</dbReference>
<feature type="domain" description="Major facilitator superfamily (MFS) profile" evidence="7">
    <location>
        <begin position="20"/>
        <end position="400"/>
    </location>
</feature>
<dbReference type="PANTHER" id="PTHR23523:SF2">
    <property type="entry name" value="2-NITROIMIDAZOLE TRANSPORTER"/>
    <property type="match status" value="1"/>
</dbReference>
<feature type="transmembrane region" description="Helical" evidence="6">
    <location>
        <begin position="88"/>
        <end position="105"/>
    </location>
</feature>
<sequence length="405" mass="43735">MATNHAVQNGNKIKWNRNVWLLVIGIIFISSTLRAPLTSVGPIISFIRDGLHISNVLAGFITTIPLLAFAVISPLAPKFSKRFGIERTLLFSTALLAVGILTRSLGTTSMLLLGTSLIGVAIAFGNVLLPSLIKLKFPLQVGLLTGLFTVSMNISASIAAGISYPLASGEFGWKIALGIWFILAVIAFIIWLPQIRKPKSDLNSGTQTKKEHVPLWKSPLTWTVTLSMGLQSLIFYTTAAWIPEMLQSQGMSANTAGWMFSFMQFSQLPATFIIPIIAGRRKDQRPLVAVYGALYIVGFGGILAGWTSLTVLWMILLGLAGGASFSLAMMFFSLRTRTADEAAELSGTAQSFGYLLAAVGPVLFGYIHDISNSWTTANFLFLITVVLLVSAGMHAAKEGYVTPEK</sequence>
<evidence type="ECO:0000313" key="8">
    <source>
        <dbReference type="EMBL" id="KOO49951.1"/>
    </source>
</evidence>
<accession>A0A0M0LG79</accession>
<dbReference type="PROSITE" id="PS50850">
    <property type="entry name" value="MFS"/>
    <property type="match status" value="1"/>
</dbReference>
<dbReference type="AlphaFoldDB" id="A0A0M0LG79"/>
<dbReference type="GeneID" id="301137740"/>
<keyword evidence="5 6" id="KW-0472">Membrane</keyword>
<dbReference type="Pfam" id="PF07690">
    <property type="entry name" value="MFS_1"/>
    <property type="match status" value="1"/>
</dbReference>
<dbReference type="GO" id="GO:0022857">
    <property type="term" value="F:transmembrane transporter activity"/>
    <property type="evidence" value="ECO:0007669"/>
    <property type="project" value="InterPro"/>
</dbReference>
<dbReference type="InterPro" id="IPR011701">
    <property type="entry name" value="MFS"/>
</dbReference>
<feature type="transmembrane region" description="Helical" evidence="6">
    <location>
        <begin position="220"/>
        <end position="243"/>
    </location>
</feature>
<feature type="transmembrane region" description="Helical" evidence="6">
    <location>
        <begin position="312"/>
        <end position="332"/>
    </location>
</feature>
<dbReference type="Gene3D" id="1.20.1250.20">
    <property type="entry name" value="MFS general substrate transporter like domains"/>
    <property type="match status" value="2"/>
</dbReference>
<feature type="transmembrane region" description="Helical" evidence="6">
    <location>
        <begin position="288"/>
        <end position="306"/>
    </location>
</feature>
<dbReference type="InterPro" id="IPR036259">
    <property type="entry name" value="MFS_trans_sf"/>
</dbReference>
<gene>
    <name evidence="8" type="ORF">AMD00_16740</name>
</gene>